<keyword evidence="13 16" id="KW-0472">Membrane</keyword>
<comment type="caution">
    <text evidence="19">The sequence shown here is derived from an EMBL/GenBank/DDBJ whole genome shotgun (WGS) entry which is preliminary data.</text>
</comment>
<evidence type="ECO:0000256" key="15">
    <source>
        <dbReference type="SAM" id="MobiDB-lite"/>
    </source>
</evidence>
<keyword evidence="12 16" id="KW-1133">Transmembrane helix</keyword>
<evidence type="ECO:0000256" key="16">
    <source>
        <dbReference type="SAM" id="Phobius"/>
    </source>
</evidence>
<dbReference type="SMART" id="SM00184">
    <property type="entry name" value="RING"/>
    <property type="match status" value="1"/>
</dbReference>
<name>A0ABR3X1A4_9PEZI</name>
<protein>
    <recommendedName>
        <fullName evidence="4">RING-type E3 ubiquitin transferase</fullName>
        <ecNumber evidence="4">2.3.2.27</ecNumber>
    </recommendedName>
</protein>
<dbReference type="InterPro" id="IPR013083">
    <property type="entry name" value="Znf_RING/FYVE/PHD"/>
</dbReference>
<keyword evidence="8 17" id="KW-0732">Signal</keyword>
<comment type="catalytic activity">
    <reaction evidence="1">
        <text>S-ubiquitinyl-[E2 ubiquitin-conjugating enzyme]-L-cysteine + [acceptor protein]-L-lysine = [E2 ubiquitin-conjugating enzyme]-L-cysteine + N(6)-ubiquitinyl-[acceptor protein]-L-lysine.</text>
        <dbReference type="EC" id="2.3.2.27"/>
    </reaction>
</comment>
<keyword evidence="10" id="KW-0833">Ubl conjugation pathway</keyword>
<feature type="region of interest" description="Disordered" evidence="15">
    <location>
        <begin position="786"/>
        <end position="834"/>
    </location>
</feature>
<keyword evidence="6 16" id="KW-0812">Transmembrane</keyword>
<evidence type="ECO:0000259" key="18">
    <source>
        <dbReference type="PROSITE" id="PS50089"/>
    </source>
</evidence>
<evidence type="ECO:0000256" key="2">
    <source>
        <dbReference type="ARBA" id="ARBA00004127"/>
    </source>
</evidence>
<evidence type="ECO:0000256" key="6">
    <source>
        <dbReference type="ARBA" id="ARBA00022692"/>
    </source>
</evidence>
<evidence type="ECO:0000256" key="7">
    <source>
        <dbReference type="ARBA" id="ARBA00022723"/>
    </source>
</evidence>
<keyword evidence="7" id="KW-0479">Metal-binding</keyword>
<dbReference type="InterPro" id="IPR050731">
    <property type="entry name" value="HRD1_E3_ubiq-ligases"/>
</dbReference>
<evidence type="ECO:0000256" key="8">
    <source>
        <dbReference type="ARBA" id="ARBA00022729"/>
    </source>
</evidence>
<comment type="pathway">
    <text evidence="3">Protein modification; protein ubiquitination.</text>
</comment>
<dbReference type="EMBL" id="JAZHXJ010000190">
    <property type="protein sequence ID" value="KAL1869709.1"/>
    <property type="molecule type" value="Genomic_DNA"/>
</dbReference>
<feature type="chain" id="PRO_5047054622" description="RING-type E3 ubiquitin transferase" evidence="17">
    <location>
        <begin position="24"/>
        <end position="914"/>
    </location>
</feature>
<dbReference type="PROSITE" id="PS50089">
    <property type="entry name" value="ZF_RING_2"/>
    <property type="match status" value="1"/>
</dbReference>
<gene>
    <name evidence="19" type="ORF">VTK73DRAFT_3013</name>
</gene>
<evidence type="ECO:0000256" key="4">
    <source>
        <dbReference type="ARBA" id="ARBA00012483"/>
    </source>
</evidence>
<feature type="compositionally biased region" description="Low complexity" evidence="15">
    <location>
        <begin position="514"/>
        <end position="538"/>
    </location>
</feature>
<evidence type="ECO:0000256" key="12">
    <source>
        <dbReference type="ARBA" id="ARBA00022989"/>
    </source>
</evidence>
<organism evidence="19 20">
    <name type="scientific">Phialemonium thermophilum</name>
    <dbReference type="NCBI Taxonomy" id="223376"/>
    <lineage>
        <taxon>Eukaryota</taxon>
        <taxon>Fungi</taxon>
        <taxon>Dikarya</taxon>
        <taxon>Ascomycota</taxon>
        <taxon>Pezizomycotina</taxon>
        <taxon>Sordariomycetes</taxon>
        <taxon>Sordariomycetidae</taxon>
        <taxon>Cephalothecales</taxon>
        <taxon>Cephalothecaceae</taxon>
        <taxon>Phialemonium</taxon>
    </lineage>
</organism>
<dbReference type="Pfam" id="PF13639">
    <property type="entry name" value="zf-RING_2"/>
    <property type="match status" value="1"/>
</dbReference>
<evidence type="ECO:0000256" key="10">
    <source>
        <dbReference type="ARBA" id="ARBA00022786"/>
    </source>
</evidence>
<proteinExistence type="predicted"/>
<keyword evidence="5" id="KW-0808">Transferase</keyword>
<comment type="subcellular location">
    <subcellularLocation>
        <location evidence="2">Endomembrane system</location>
        <topology evidence="2">Multi-pass membrane protein</topology>
    </subcellularLocation>
</comment>
<feature type="transmembrane region" description="Helical" evidence="16">
    <location>
        <begin position="444"/>
        <end position="466"/>
    </location>
</feature>
<dbReference type="Gene3D" id="3.30.40.10">
    <property type="entry name" value="Zinc/RING finger domain, C3HC4 (zinc finger)"/>
    <property type="match status" value="1"/>
</dbReference>
<evidence type="ECO:0000256" key="13">
    <source>
        <dbReference type="ARBA" id="ARBA00023136"/>
    </source>
</evidence>
<feature type="transmembrane region" description="Helical" evidence="16">
    <location>
        <begin position="478"/>
        <end position="499"/>
    </location>
</feature>
<feature type="transmembrane region" description="Helical" evidence="16">
    <location>
        <begin position="674"/>
        <end position="694"/>
    </location>
</feature>
<keyword evidence="20" id="KW-1185">Reference proteome</keyword>
<feature type="compositionally biased region" description="Polar residues" evidence="15">
    <location>
        <begin position="788"/>
        <end position="802"/>
    </location>
</feature>
<feature type="compositionally biased region" description="Basic and acidic residues" evidence="15">
    <location>
        <begin position="803"/>
        <end position="813"/>
    </location>
</feature>
<dbReference type="PANTHER" id="PTHR22763">
    <property type="entry name" value="RING ZINC FINGER PROTEIN"/>
    <property type="match status" value="1"/>
</dbReference>
<evidence type="ECO:0000313" key="19">
    <source>
        <dbReference type="EMBL" id="KAL1869709.1"/>
    </source>
</evidence>
<sequence>MPQPHENARVFILIILLLWLVSSPENGTGLISVPSLTSARLARQRQALGVLNSTRWGDFSPRAQDEPRGTAPRYLNLTGFRETDGLAWEDLYRFRDRCVAWSRGAHASADNERPWELGMAEPTWQNVTGVVHGDWVRRQGTVTRQAASYNLSGITPGISWIGSHAEWSRNITGEHGKIVLRLDDKETSVEYEDIDNDKDQPRSGGLVREVSATVTVQDDANKGSAWDMRLHGVHWPRQGTLLLTTTSEKFAGIFGLPHLAISRNFFQSSQRLLNGTLDAVLTRKEKTMFTDPSNPWTSSLEGQGENWNPSPYCEFVLYAQVQPLEPHPWKAKFSGEGANAKLGKFIADMENELRHPTGAPFPKTPELRVSTVLWSPDCSFFLESKGPPAFPSVEGQHLVGMKEEILLHEAKIWLLAFATVLFGQIYLLKGQIRESSTPSTLGRVSFYTASMMLLSDGLIFASASAWSLSATTTLLPSLVLTFAAFMSMSIGGAFLSEVYKIQEPERRNRERDAAANGNGSRSPPSAAAAAGAAAAARATEASQGQGLPLPVTAGAPRGTPSPPVIVPSDQDVDAEIAQNAALGAAAVPTPGATTTTTTTTATAVAQQMRSTTFSSITGRFILLGTCILFVSLAATSWPAPIRAVYVNALALAYLSLWVPQIWRNIQRNSRRAFSWRFMIGQSVLRILPFAYFYLREDNIVFAEPDTRGFLVLAAWLWTQLWVLAFQDVLGPRYGIPKGWLPEAWDYHPILREDNLEAGGHPIGLVLSMPADGPETLERVRSFSAGEASLTSSATGQGITSSTEQEKQKEEAERGAGGGGGSSGNWRSRGGKAPGSGVRMHSIDCAICCEVLEVPVVPAGVDPDAVGAGGGVSAVLARRMYMVTPCRHIFHSACLEGWLRFRLQCPICREELPPL</sequence>
<feature type="transmembrane region" description="Helical" evidence="16">
    <location>
        <begin position="616"/>
        <end position="637"/>
    </location>
</feature>
<evidence type="ECO:0000256" key="5">
    <source>
        <dbReference type="ARBA" id="ARBA00022679"/>
    </source>
</evidence>
<feature type="domain" description="RING-type" evidence="18">
    <location>
        <begin position="844"/>
        <end position="908"/>
    </location>
</feature>
<feature type="transmembrane region" description="Helical" evidence="16">
    <location>
        <begin position="412"/>
        <end position="432"/>
    </location>
</feature>
<evidence type="ECO:0000256" key="14">
    <source>
        <dbReference type="PROSITE-ProRule" id="PRU00175"/>
    </source>
</evidence>
<dbReference type="InterPro" id="IPR001841">
    <property type="entry name" value="Znf_RING"/>
</dbReference>
<dbReference type="InterPro" id="IPR021319">
    <property type="entry name" value="DUF2921"/>
</dbReference>
<reference evidence="19 20" key="1">
    <citation type="journal article" date="2024" name="Commun. Biol.">
        <title>Comparative genomic analysis of thermophilic fungi reveals convergent evolutionary adaptations and gene losses.</title>
        <authorList>
            <person name="Steindorff A.S."/>
            <person name="Aguilar-Pontes M.V."/>
            <person name="Robinson A.J."/>
            <person name="Andreopoulos B."/>
            <person name="LaButti K."/>
            <person name="Kuo A."/>
            <person name="Mondo S."/>
            <person name="Riley R."/>
            <person name="Otillar R."/>
            <person name="Haridas S."/>
            <person name="Lipzen A."/>
            <person name="Grimwood J."/>
            <person name="Schmutz J."/>
            <person name="Clum A."/>
            <person name="Reid I.D."/>
            <person name="Moisan M.C."/>
            <person name="Butler G."/>
            <person name="Nguyen T.T.M."/>
            <person name="Dewar K."/>
            <person name="Conant G."/>
            <person name="Drula E."/>
            <person name="Henrissat B."/>
            <person name="Hansel C."/>
            <person name="Singer S."/>
            <person name="Hutchinson M.I."/>
            <person name="de Vries R.P."/>
            <person name="Natvig D.O."/>
            <person name="Powell A.J."/>
            <person name="Tsang A."/>
            <person name="Grigoriev I.V."/>
        </authorList>
    </citation>
    <scope>NUCLEOTIDE SEQUENCE [LARGE SCALE GENOMIC DNA]</scope>
    <source>
        <strain evidence="19 20">ATCC 24622</strain>
    </source>
</reference>
<dbReference type="Proteomes" id="UP001586593">
    <property type="component" value="Unassembled WGS sequence"/>
</dbReference>
<accession>A0ABR3X1A4</accession>
<dbReference type="SUPFAM" id="SSF57850">
    <property type="entry name" value="RING/U-box"/>
    <property type="match status" value="1"/>
</dbReference>
<evidence type="ECO:0000256" key="1">
    <source>
        <dbReference type="ARBA" id="ARBA00000900"/>
    </source>
</evidence>
<feature type="signal peptide" evidence="17">
    <location>
        <begin position="1"/>
        <end position="23"/>
    </location>
</feature>
<dbReference type="PANTHER" id="PTHR22763:SF162">
    <property type="entry name" value="TRANSMEMBRANE E3 UBIQUITIN-PROTEIN LIGASE 1"/>
    <property type="match status" value="1"/>
</dbReference>
<feature type="transmembrane region" description="Helical" evidence="16">
    <location>
        <begin position="643"/>
        <end position="662"/>
    </location>
</feature>
<dbReference type="EC" id="2.3.2.27" evidence="4"/>
<evidence type="ECO:0000313" key="20">
    <source>
        <dbReference type="Proteomes" id="UP001586593"/>
    </source>
</evidence>
<evidence type="ECO:0000256" key="9">
    <source>
        <dbReference type="ARBA" id="ARBA00022771"/>
    </source>
</evidence>
<evidence type="ECO:0000256" key="17">
    <source>
        <dbReference type="SAM" id="SignalP"/>
    </source>
</evidence>
<feature type="region of interest" description="Disordered" evidence="15">
    <location>
        <begin position="505"/>
        <end position="568"/>
    </location>
</feature>
<evidence type="ECO:0000256" key="3">
    <source>
        <dbReference type="ARBA" id="ARBA00004906"/>
    </source>
</evidence>
<dbReference type="Pfam" id="PF11145">
    <property type="entry name" value="DUF2921"/>
    <property type="match status" value="1"/>
</dbReference>
<keyword evidence="9 14" id="KW-0863">Zinc-finger</keyword>
<evidence type="ECO:0000256" key="11">
    <source>
        <dbReference type="ARBA" id="ARBA00022833"/>
    </source>
</evidence>
<keyword evidence="11" id="KW-0862">Zinc</keyword>